<dbReference type="EMBL" id="DVFT01000198">
    <property type="protein sequence ID" value="HIQ97582.1"/>
    <property type="molecule type" value="Genomic_DNA"/>
</dbReference>
<evidence type="ECO:0000256" key="4">
    <source>
        <dbReference type="ARBA" id="ARBA00022729"/>
    </source>
</evidence>
<dbReference type="InterPro" id="IPR057739">
    <property type="entry name" value="Glyco_hydro_29_N"/>
</dbReference>
<dbReference type="EC" id="3.2.1.51" evidence="3"/>
<comment type="caution">
    <text evidence="8">The sequence shown here is derived from an EMBL/GenBank/DDBJ whole genome shotgun (WGS) entry which is preliminary data.</text>
</comment>
<dbReference type="Pfam" id="PF01120">
    <property type="entry name" value="Alpha_L_fucos"/>
    <property type="match status" value="1"/>
</dbReference>
<dbReference type="AlphaFoldDB" id="A0A9D1D1X6"/>
<dbReference type="GO" id="GO:0006004">
    <property type="term" value="P:fucose metabolic process"/>
    <property type="evidence" value="ECO:0007669"/>
    <property type="project" value="InterPro"/>
</dbReference>
<reference evidence="8" key="1">
    <citation type="submission" date="2020-10" db="EMBL/GenBank/DDBJ databases">
        <authorList>
            <person name="Gilroy R."/>
        </authorList>
    </citation>
    <scope>NUCLEOTIDE SEQUENCE</scope>
    <source>
        <strain evidence="8">ChiSjej3B21-11622</strain>
    </source>
</reference>
<dbReference type="InterPro" id="IPR000933">
    <property type="entry name" value="Glyco_hydro_29"/>
</dbReference>
<comment type="function">
    <text evidence="1">Alpha-L-fucosidase is responsible for hydrolyzing the alpha-1,6-linked fucose joined to the reducing-end N-acetylglucosamine of the carbohydrate moieties of glycoproteins.</text>
</comment>
<evidence type="ECO:0000256" key="3">
    <source>
        <dbReference type="ARBA" id="ARBA00012662"/>
    </source>
</evidence>
<dbReference type="InterPro" id="IPR017853">
    <property type="entry name" value="GH"/>
</dbReference>
<dbReference type="GO" id="GO:0004560">
    <property type="term" value="F:alpha-L-fucosidase activity"/>
    <property type="evidence" value="ECO:0007669"/>
    <property type="project" value="InterPro"/>
</dbReference>
<proteinExistence type="inferred from homology"/>
<protein>
    <recommendedName>
        <fullName evidence="3">alpha-L-fucosidase</fullName>
        <ecNumber evidence="3">3.2.1.51</ecNumber>
    </recommendedName>
</protein>
<dbReference type="PRINTS" id="PR00741">
    <property type="entry name" value="GLHYDRLASE29"/>
</dbReference>
<keyword evidence="6" id="KW-0326">Glycosidase</keyword>
<evidence type="ECO:0000256" key="6">
    <source>
        <dbReference type="ARBA" id="ARBA00023295"/>
    </source>
</evidence>
<accession>A0A9D1D1X6</accession>
<dbReference type="PIRSF" id="PIRSF001092">
    <property type="entry name" value="Alpha-L-fucosidase"/>
    <property type="match status" value="1"/>
</dbReference>
<evidence type="ECO:0000313" key="9">
    <source>
        <dbReference type="Proteomes" id="UP000886886"/>
    </source>
</evidence>
<dbReference type="SMART" id="SM00812">
    <property type="entry name" value="Alpha_L_fucos"/>
    <property type="match status" value="1"/>
</dbReference>
<sequence>MKDTKQQWFKDAKFGLFIHWGLYSILAGEYRGTKTDKIAEWIMNYLDIPVEEYEKLAEEFDPTQFDAEFIVRKAKEWGMKYIVFTSKHHEGFAMYHSKCSPYNVVDATPCKRDILKELKDACDKYDMKLGLYYSQAQDWHDPDGYVAKKDNSQKDYRAYLDRKCLPQLREILTEYGEIALIWFDTPLGTTKEESQEMYDLVKSLQPNCIVSGRIGNGLGEYMTTADNFIPRLPFEGDWEAPSTINETWGYNKDDHNWKSPEELIQLLIKINSRGGNYLLNIGPDGKGHVPDECMEVLDKVGAYVRENEEAIFGTKRLPYYPYDVLWGDLTCKEHYLYAHVFRKVRRIEILNINNKVKRAYLIRTGEELPVTVGKSCEGDGFIDIKVPERLEDEAYYCVALELEEEMPIFESIKE</sequence>
<dbReference type="PANTHER" id="PTHR10030:SF37">
    <property type="entry name" value="ALPHA-L-FUCOSIDASE-RELATED"/>
    <property type="match status" value="1"/>
</dbReference>
<evidence type="ECO:0000256" key="2">
    <source>
        <dbReference type="ARBA" id="ARBA00007951"/>
    </source>
</evidence>
<keyword evidence="5" id="KW-0378">Hydrolase</keyword>
<name>A0A9D1D1X6_9FIRM</name>
<organism evidence="8 9">
    <name type="scientific">Candidatus Limivivens merdigallinarum</name>
    <dbReference type="NCBI Taxonomy" id="2840859"/>
    <lineage>
        <taxon>Bacteria</taxon>
        <taxon>Bacillati</taxon>
        <taxon>Bacillota</taxon>
        <taxon>Clostridia</taxon>
        <taxon>Lachnospirales</taxon>
        <taxon>Lachnospiraceae</taxon>
        <taxon>Lachnospiraceae incertae sedis</taxon>
        <taxon>Candidatus Limivivens</taxon>
    </lineage>
</organism>
<evidence type="ECO:0000256" key="5">
    <source>
        <dbReference type="ARBA" id="ARBA00022801"/>
    </source>
</evidence>
<evidence type="ECO:0000313" key="8">
    <source>
        <dbReference type="EMBL" id="HIQ97582.1"/>
    </source>
</evidence>
<dbReference type="Gene3D" id="3.20.20.80">
    <property type="entry name" value="Glycosidases"/>
    <property type="match status" value="1"/>
</dbReference>
<dbReference type="Proteomes" id="UP000886886">
    <property type="component" value="Unassembled WGS sequence"/>
</dbReference>
<dbReference type="GO" id="GO:0005764">
    <property type="term" value="C:lysosome"/>
    <property type="evidence" value="ECO:0007669"/>
    <property type="project" value="TreeGrafter"/>
</dbReference>
<dbReference type="PANTHER" id="PTHR10030">
    <property type="entry name" value="ALPHA-L-FUCOSIDASE"/>
    <property type="match status" value="1"/>
</dbReference>
<keyword evidence="4" id="KW-0732">Signal</keyword>
<evidence type="ECO:0000259" key="7">
    <source>
        <dbReference type="Pfam" id="PF01120"/>
    </source>
</evidence>
<evidence type="ECO:0000256" key="1">
    <source>
        <dbReference type="ARBA" id="ARBA00004071"/>
    </source>
</evidence>
<feature type="domain" description="Glycoside hydrolase family 29 N-terminal" evidence="7">
    <location>
        <begin position="5"/>
        <end position="309"/>
    </location>
</feature>
<gene>
    <name evidence="8" type="ORF">IAB26_13620</name>
</gene>
<dbReference type="SUPFAM" id="SSF51445">
    <property type="entry name" value="(Trans)glycosidases"/>
    <property type="match status" value="1"/>
</dbReference>
<dbReference type="GO" id="GO:0016139">
    <property type="term" value="P:glycoside catabolic process"/>
    <property type="evidence" value="ECO:0007669"/>
    <property type="project" value="TreeGrafter"/>
</dbReference>
<dbReference type="InterPro" id="IPR016286">
    <property type="entry name" value="FUC_metazoa-typ"/>
</dbReference>
<reference evidence="8" key="2">
    <citation type="journal article" date="2021" name="PeerJ">
        <title>Extensive microbial diversity within the chicken gut microbiome revealed by metagenomics and culture.</title>
        <authorList>
            <person name="Gilroy R."/>
            <person name="Ravi A."/>
            <person name="Getino M."/>
            <person name="Pursley I."/>
            <person name="Horton D.L."/>
            <person name="Alikhan N.F."/>
            <person name="Baker D."/>
            <person name="Gharbi K."/>
            <person name="Hall N."/>
            <person name="Watson M."/>
            <person name="Adriaenssens E.M."/>
            <person name="Foster-Nyarko E."/>
            <person name="Jarju S."/>
            <person name="Secka A."/>
            <person name="Antonio M."/>
            <person name="Oren A."/>
            <person name="Chaudhuri R.R."/>
            <person name="La Ragione R."/>
            <person name="Hildebrand F."/>
            <person name="Pallen M.J."/>
        </authorList>
    </citation>
    <scope>NUCLEOTIDE SEQUENCE</scope>
    <source>
        <strain evidence="8">ChiSjej3B21-11622</strain>
    </source>
</reference>
<comment type="similarity">
    <text evidence="2">Belongs to the glycosyl hydrolase 29 family.</text>
</comment>